<reference evidence="1 2" key="2">
    <citation type="submission" date="2008-10" db="EMBL/GenBank/DDBJ databases">
        <authorList>
            <person name="Fulton L."/>
            <person name="Clifton S."/>
            <person name="Fulton B."/>
            <person name="Xu J."/>
            <person name="Minx P."/>
            <person name="Pepin K.H."/>
            <person name="Johnson M."/>
            <person name="Bhonagiri V."/>
            <person name="Nash W.E."/>
            <person name="Mardis E.R."/>
            <person name="Wilson R.K."/>
        </authorList>
    </citation>
    <scope>NUCLEOTIDE SEQUENCE [LARGE SCALE GENOMIC DNA]</scope>
    <source>
        <strain evidence="1 2">DSM 18315</strain>
    </source>
</reference>
<name>B7BGQ2_9BACT</name>
<dbReference type="EMBL" id="ABYH01000418">
    <property type="protein sequence ID" value="EEC94404.1"/>
    <property type="molecule type" value="Genomic_DNA"/>
</dbReference>
<proteinExistence type="predicted"/>
<accession>B7BGQ2</accession>
<reference evidence="1 2" key="1">
    <citation type="submission" date="2008-10" db="EMBL/GenBank/DDBJ databases">
        <title>Draft genome sequence of Parabacteroides johnsonii (DSM 18315).</title>
        <authorList>
            <person name="Sudarsanam P."/>
            <person name="Ley R."/>
            <person name="Guruge J."/>
            <person name="Turnbaugh P.J."/>
            <person name="Mahowald M."/>
            <person name="Liep D."/>
            <person name="Gordon J."/>
        </authorList>
    </citation>
    <scope>NUCLEOTIDE SEQUENCE [LARGE SCALE GENOMIC DNA]</scope>
    <source>
        <strain evidence="1 2">DSM 18315</strain>
    </source>
</reference>
<gene>
    <name evidence="1" type="ORF">PRABACTJOHN_04250</name>
</gene>
<protein>
    <submittedName>
        <fullName evidence="1">Uncharacterized protein</fullName>
    </submittedName>
</protein>
<evidence type="ECO:0000313" key="2">
    <source>
        <dbReference type="Proteomes" id="UP000005510"/>
    </source>
</evidence>
<comment type="caution">
    <text evidence="1">The sequence shown here is derived from an EMBL/GenBank/DDBJ whole genome shotgun (WGS) entry which is preliminary data.</text>
</comment>
<dbReference type="HOGENOM" id="CLU_3219682_0_0_10"/>
<sequence>MKVKNPFHSKAIPLSNNWTNLRFPEEKRTIYCDIHRKGIALIRI</sequence>
<dbReference type="AlphaFoldDB" id="B7BGQ2"/>
<evidence type="ECO:0000313" key="1">
    <source>
        <dbReference type="EMBL" id="EEC94404.1"/>
    </source>
</evidence>
<dbReference type="STRING" id="537006.PRABACTJOHN_04250"/>
<dbReference type="Proteomes" id="UP000005510">
    <property type="component" value="Unassembled WGS sequence"/>
</dbReference>
<organism evidence="1 2">
    <name type="scientific">Parabacteroides johnsonii DSM 18315</name>
    <dbReference type="NCBI Taxonomy" id="537006"/>
    <lineage>
        <taxon>Bacteria</taxon>
        <taxon>Pseudomonadati</taxon>
        <taxon>Bacteroidota</taxon>
        <taxon>Bacteroidia</taxon>
        <taxon>Bacteroidales</taxon>
        <taxon>Tannerellaceae</taxon>
        <taxon>Parabacteroides</taxon>
    </lineage>
</organism>